<sequence>MLHDTCSKLDSIITDSENYQLLVIMLKDQTTMDEKIQMITDGAYYEQAKY</sequence>
<dbReference type="RefSeq" id="WP_171295543.1">
    <property type="nucleotide sequence ID" value="NZ_CP077615.1"/>
</dbReference>
<dbReference type="GeneID" id="83591924"/>
<dbReference type="Proteomes" id="UP000531659">
    <property type="component" value="Unassembled WGS sequence"/>
</dbReference>
<dbReference type="AlphaFoldDB" id="A0A7Y3WR84"/>
<accession>A0A7Y3WR84</accession>
<reference evidence="1 2" key="1">
    <citation type="submission" date="2020-05" db="EMBL/GenBank/DDBJ databases">
        <title>Complete genome of Clostridium estertheticum subspecies estertheticum, isolated from Vacuum packed lamb meat from New Zealand imported to Switzerland.</title>
        <authorList>
            <person name="Wambui J."/>
            <person name="Stevens M.J.A."/>
            <person name="Stephan R."/>
        </authorList>
    </citation>
    <scope>NUCLEOTIDE SEQUENCE [LARGE SCALE GENOMIC DNA]</scope>
    <source>
        <strain evidence="1 2">CEST001</strain>
    </source>
</reference>
<organism evidence="1 2">
    <name type="scientific">Clostridium estertheticum</name>
    <dbReference type="NCBI Taxonomy" id="238834"/>
    <lineage>
        <taxon>Bacteria</taxon>
        <taxon>Bacillati</taxon>
        <taxon>Bacillota</taxon>
        <taxon>Clostridia</taxon>
        <taxon>Eubacteriales</taxon>
        <taxon>Clostridiaceae</taxon>
        <taxon>Clostridium</taxon>
    </lineage>
</organism>
<evidence type="ECO:0000313" key="1">
    <source>
        <dbReference type="EMBL" id="NNU74698.1"/>
    </source>
</evidence>
<proteinExistence type="predicted"/>
<comment type="caution">
    <text evidence="1">The sequence shown here is derived from an EMBL/GenBank/DDBJ whole genome shotgun (WGS) entry which is preliminary data.</text>
</comment>
<evidence type="ECO:0000313" key="2">
    <source>
        <dbReference type="Proteomes" id="UP000531659"/>
    </source>
</evidence>
<gene>
    <name evidence="1" type="ORF">HLQ16_01915</name>
</gene>
<name>A0A7Y3WR84_9CLOT</name>
<protein>
    <submittedName>
        <fullName evidence="1">Uncharacterized protein</fullName>
    </submittedName>
</protein>
<dbReference type="EMBL" id="JABEYB010000001">
    <property type="protein sequence ID" value="NNU74698.1"/>
    <property type="molecule type" value="Genomic_DNA"/>
</dbReference>